<dbReference type="Pfam" id="PF01551">
    <property type="entry name" value="Peptidase_M23"/>
    <property type="match status" value="1"/>
</dbReference>
<reference evidence="2 3" key="1">
    <citation type="submission" date="2020-07" db="EMBL/GenBank/DDBJ databases">
        <title>Sequencing the genomes of 1000 actinobacteria strains.</title>
        <authorList>
            <person name="Klenk H.-P."/>
        </authorList>
    </citation>
    <scope>NUCLEOTIDE SEQUENCE [LARGE SCALE GENOMIC DNA]</scope>
    <source>
        <strain evidence="2 3">DSM 15166</strain>
    </source>
</reference>
<dbReference type="PANTHER" id="PTHR21666">
    <property type="entry name" value="PEPTIDASE-RELATED"/>
    <property type="match status" value="1"/>
</dbReference>
<keyword evidence="2" id="KW-0378">Hydrolase</keyword>
<gene>
    <name evidence="2" type="ORF">HNR14_003968</name>
</gene>
<organism evidence="2 3">
    <name type="scientific">Leifsonia naganoensis</name>
    <dbReference type="NCBI Taxonomy" id="150025"/>
    <lineage>
        <taxon>Bacteria</taxon>
        <taxon>Bacillati</taxon>
        <taxon>Actinomycetota</taxon>
        <taxon>Actinomycetes</taxon>
        <taxon>Micrococcales</taxon>
        <taxon>Microbacteriaceae</taxon>
        <taxon>Leifsonia</taxon>
    </lineage>
</organism>
<sequence length="219" mass="22313">MGRRGREIAGGGAAERVRRVRAWRVRAWRVRALVLVAAGVVVTGAPAGAAAVLAPGSAVAHATPVIDPAASTPARATAPGSAPRWAWPVMPPRVVDAYAAPPTPYAAGHRGIDLAATPELHVTAPADATVRFAGVVVDRPVLTLDHGGGVLSSYEPLATDLIAGQSVARGSVIGLLASGGHCADSCLHVGVRVDGAYVSPLLFFDRVPPSVLLPLGRYG</sequence>
<dbReference type="AlphaFoldDB" id="A0A853DUV5"/>
<dbReference type="Proteomes" id="UP000521075">
    <property type="component" value="Unassembled WGS sequence"/>
</dbReference>
<dbReference type="GO" id="GO:0004222">
    <property type="term" value="F:metalloendopeptidase activity"/>
    <property type="evidence" value="ECO:0007669"/>
    <property type="project" value="TreeGrafter"/>
</dbReference>
<evidence type="ECO:0000313" key="2">
    <source>
        <dbReference type="EMBL" id="NYK12087.1"/>
    </source>
</evidence>
<dbReference type="RefSeq" id="WP_179702346.1">
    <property type="nucleotide sequence ID" value="NZ_BAAAHA010000002.1"/>
</dbReference>
<dbReference type="SUPFAM" id="SSF51261">
    <property type="entry name" value="Duplicated hybrid motif"/>
    <property type="match status" value="1"/>
</dbReference>
<dbReference type="EMBL" id="JACCHJ010000001">
    <property type="protein sequence ID" value="NYK12087.1"/>
    <property type="molecule type" value="Genomic_DNA"/>
</dbReference>
<proteinExistence type="predicted"/>
<evidence type="ECO:0000313" key="3">
    <source>
        <dbReference type="Proteomes" id="UP000521075"/>
    </source>
</evidence>
<dbReference type="InterPro" id="IPR011055">
    <property type="entry name" value="Dup_hybrid_motif"/>
</dbReference>
<name>A0A853DUV5_9MICO</name>
<accession>A0A853DUV5</accession>
<keyword evidence="3" id="KW-1185">Reference proteome</keyword>
<dbReference type="PANTHER" id="PTHR21666:SF270">
    <property type="entry name" value="MUREIN HYDROLASE ACTIVATOR ENVC"/>
    <property type="match status" value="1"/>
</dbReference>
<evidence type="ECO:0000259" key="1">
    <source>
        <dbReference type="Pfam" id="PF01551"/>
    </source>
</evidence>
<dbReference type="CDD" id="cd12797">
    <property type="entry name" value="M23_peptidase"/>
    <property type="match status" value="1"/>
</dbReference>
<comment type="caution">
    <text evidence="2">The sequence shown here is derived from an EMBL/GenBank/DDBJ whole genome shotgun (WGS) entry which is preliminary data.</text>
</comment>
<protein>
    <submittedName>
        <fullName evidence="2">Murein DD-endopeptidase MepM/ murein hydrolase activator NlpD</fullName>
    </submittedName>
</protein>
<dbReference type="InterPro" id="IPR016047">
    <property type="entry name" value="M23ase_b-sheet_dom"/>
</dbReference>
<feature type="domain" description="M23ase beta-sheet core" evidence="1">
    <location>
        <begin position="108"/>
        <end position="200"/>
    </location>
</feature>
<dbReference type="InterPro" id="IPR050570">
    <property type="entry name" value="Cell_wall_metabolism_enzyme"/>
</dbReference>
<dbReference type="Gene3D" id="2.70.70.10">
    <property type="entry name" value="Glucose Permease (Domain IIA)"/>
    <property type="match status" value="1"/>
</dbReference>